<sequence>MTRTIRWTKRHLWVAPAHAVWKVRRWRWLLLWSGVSSLCLDLGVDLLDWTGGTSCAWHALKHLKHRMPLSAAACKNDPVTLLAEAEMRRDEAFMERLQGLAKEALSWPFLEDQQRLMWAAVVEFHAVPTQELPPWFLERQNITRRSTGVDLLSLDGQRAMLCCSGTVLHGKVKRFLRTARYVYKVMDYVVVTNEGCKLASDSKRWLSQYKAEQKYLSKHALRRLPDISDRATVGPSVDLPLRSCQMACLEACVQGARVVEMACGTGKTRIIRELAENTSGKVLISVPSRVLLEQFSEEFPKFCKVGTGYNDRVDLAAEGFIAVTESIHLLQTVQFQTILVDEAHHPSPTGMPVGRQVFKFSATHREPADFQYTMGEAIADAVLSDYDFTVPITTQGQSYLSLAQLLSTQAGHFRRVLAYCNSVHEARRFRHVLESAGLAAWHINGKTTLRKRRQVVRDFVGCLRKPVHILVTVQVLGEGVNIPNADTCLFVHPRDSYVSIIQAMGRVLRTNPRKPLAHVILPAQTIVSESLQAGCAEDAKLKINHAALADAAPRDEVVPSNTRTRNIGDCQKRREVQAVEKKASGCGDTVLPSRRWLSQVESAELYDAAGDATAAAGDATETDTDSATASYRSYMATPSKTSPHGRKCFTRRATHGAPIMLDQGYGSELHRFVAAISQADTRLRQHPLHFRASVVDVRMAVSDSSGYRCRDLLAQLSDVITYHDPWEVRLRSLERFVSKHDHLPRRQSGVEAEATLAHWLHNAGQKFKLRGLPLHRLQRLENSSCALLRYRVELWRDKNWAFRKRCEALNRYVCKHGAVPSTSRTQSRGVRQLGKWFSGLKTGNVRVSGVRLQLLWGLHPLVDQHFAECAKHPQTSRRMGQWKQMARALTDLARQHGRLPRDRIVQERTLFRWLQRQRLFFPWLPHEMKTLLLLSPLLVSHFDATSHRQERSLADPHPQYGSATFMNR</sequence>
<proteinExistence type="predicted"/>
<dbReference type="SUPFAM" id="SSF52540">
    <property type="entry name" value="P-loop containing nucleoside triphosphate hydrolases"/>
    <property type="match status" value="1"/>
</dbReference>
<dbReference type="PANTHER" id="PTHR47396:SF1">
    <property type="entry name" value="ATP-DEPENDENT HELICASE IRC3-RELATED"/>
    <property type="match status" value="1"/>
</dbReference>
<comment type="caution">
    <text evidence="4">The sequence shown here is derived from an EMBL/GenBank/DDBJ whole genome shotgun (WGS) entry which is preliminary data.</text>
</comment>
<dbReference type="InterPro" id="IPR006935">
    <property type="entry name" value="Helicase/UvrB_N"/>
</dbReference>
<dbReference type="AlphaFoldDB" id="A0A812JYF8"/>
<feature type="domain" description="Helicase C-terminal" evidence="3">
    <location>
        <begin position="401"/>
        <end position="554"/>
    </location>
</feature>
<dbReference type="Gene3D" id="3.40.50.300">
    <property type="entry name" value="P-loop containing nucleotide triphosphate hydrolases"/>
    <property type="match status" value="2"/>
</dbReference>
<name>A0A812JYF8_9DINO</name>
<protein>
    <submittedName>
        <fullName evidence="4">IRC3 protein</fullName>
    </submittedName>
</protein>
<evidence type="ECO:0000259" key="2">
    <source>
        <dbReference type="PROSITE" id="PS51192"/>
    </source>
</evidence>
<evidence type="ECO:0000256" key="1">
    <source>
        <dbReference type="SAM" id="MobiDB-lite"/>
    </source>
</evidence>
<organism evidence="4 5">
    <name type="scientific">Symbiodinium natans</name>
    <dbReference type="NCBI Taxonomy" id="878477"/>
    <lineage>
        <taxon>Eukaryota</taxon>
        <taxon>Sar</taxon>
        <taxon>Alveolata</taxon>
        <taxon>Dinophyceae</taxon>
        <taxon>Suessiales</taxon>
        <taxon>Symbiodiniaceae</taxon>
        <taxon>Symbiodinium</taxon>
    </lineage>
</organism>
<dbReference type="GO" id="GO:0005524">
    <property type="term" value="F:ATP binding"/>
    <property type="evidence" value="ECO:0007669"/>
    <property type="project" value="InterPro"/>
</dbReference>
<dbReference type="Pfam" id="PF00271">
    <property type="entry name" value="Helicase_C"/>
    <property type="match status" value="1"/>
</dbReference>
<dbReference type="PROSITE" id="PS51192">
    <property type="entry name" value="HELICASE_ATP_BIND_1"/>
    <property type="match status" value="1"/>
</dbReference>
<dbReference type="InterPro" id="IPR014001">
    <property type="entry name" value="Helicase_ATP-bd"/>
</dbReference>
<dbReference type="Proteomes" id="UP000604046">
    <property type="component" value="Unassembled WGS sequence"/>
</dbReference>
<dbReference type="InterPro" id="IPR027417">
    <property type="entry name" value="P-loop_NTPase"/>
</dbReference>
<evidence type="ECO:0000313" key="4">
    <source>
        <dbReference type="EMBL" id="CAE7219648.1"/>
    </source>
</evidence>
<dbReference type="SMART" id="SM00490">
    <property type="entry name" value="HELICc"/>
    <property type="match status" value="1"/>
</dbReference>
<accession>A0A812JYF8</accession>
<feature type="domain" description="Helicase ATP-binding" evidence="2">
    <location>
        <begin position="248"/>
        <end position="382"/>
    </location>
</feature>
<dbReference type="GO" id="GO:0003677">
    <property type="term" value="F:DNA binding"/>
    <property type="evidence" value="ECO:0007669"/>
    <property type="project" value="InterPro"/>
</dbReference>
<dbReference type="SMART" id="SM00487">
    <property type="entry name" value="DEXDc"/>
    <property type="match status" value="1"/>
</dbReference>
<feature type="region of interest" description="Disordered" evidence="1">
    <location>
        <begin position="948"/>
        <end position="968"/>
    </location>
</feature>
<dbReference type="Gene3D" id="6.10.140.530">
    <property type="match status" value="1"/>
</dbReference>
<dbReference type="EMBL" id="CAJNDS010000569">
    <property type="protein sequence ID" value="CAE7219648.1"/>
    <property type="molecule type" value="Genomic_DNA"/>
</dbReference>
<keyword evidence="5" id="KW-1185">Reference proteome</keyword>
<dbReference type="OrthoDB" id="421194at2759"/>
<dbReference type="GO" id="GO:0005829">
    <property type="term" value="C:cytosol"/>
    <property type="evidence" value="ECO:0007669"/>
    <property type="project" value="TreeGrafter"/>
</dbReference>
<dbReference type="InterPro" id="IPR050742">
    <property type="entry name" value="Helicase_Restrict-Modif_Enz"/>
</dbReference>
<dbReference type="PANTHER" id="PTHR47396">
    <property type="entry name" value="TYPE I RESTRICTION ENZYME ECOKI R PROTEIN"/>
    <property type="match status" value="1"/>
</dbReference>
<dbReference type="GO" id="GO:0016787">
    <property type="term" value="F:hydrolase activity"/>
    <property type="evidence" value="ECO:0007669"/>
    <property type="project" value="InterPro"/>
</dbReference>
<gene>
    <name evidence="4" type="primary">IRC3</name>
    <name evidence="4" type="ORF">SNAT2548_LOCUS7983</name>
</gene>
<evidence type="ECO:0000313" key="5">
    <source>
        <dbReference type="Proteomes" id="UP000604046"/>
    </source>
</evidence>
<dbReference type="PROSITE" id="PS51194">
    <property type="entry name" value="HELICASE_CTER"/>
    <property type="match status" value="1"/>
</dbReference>
<dbReference type="Pfam" id="PF04851">
    <property type="entry name" value="ResIII"/>
    <property type="match status" value="1"/>
</dbReference>
<evidence type="ECO:0000259" key="3">
    <source>
        <dbReference type="PROSITE" id="PS51194"/>
    </source>
</evidence>
<dbReference type="InterPro" id="IPR001650">
    <property type="entry name" value="Helicase_C-like"/>
</dbReference>
<reference evidence="4" key="1">
    <citation type="submission" date="2021-02" db="EMBL/GenBank/DDBJ databases">
        <authorList>
            <person name="Dougan E. K."/>
            <person name="Rhodes N."/>
            <person name="Thang M."/>
            <person name="Chan C."/>
        </authorList>
    </citation>
    <scope>NUCLEOTIDE SEQUENCE</scope>
</reference>